<sequence>MGKGNASKTKMPKDRKKSLAPPKKEEEPQKEEAPKEEEPPVEEIPEVIEAQPEEEPPKEDTFKTDTLNEFLHLIVSSWTGPCEGSIPHGFGQMILRSGAVYEGDVVMGRPHGKGKLKLENGWTYEGDFVQSSIQGTGRIYFPDGGEYEGEVAAGYRHGEGVFRLGEITYHGFWKAGKKHGEGRCQWNEKSFYEGSWKNGLCDGFGERHWGNDDSYVGEWKNGKRHGQGKMIWVDAEQTYEGEWQNGIQHGEGTAKWHGSRNAEYSGSWKNGQRDGIGAMTYGDGSYYNGEWKEDKKWGEAEVVSTNGYKEAPILFEDDRIVDQFDNGDTFYSITESQLDSTLGELLAAGKAGIIRNIGQIRHLYSTYAEDNVFRLMHFDRLCVDYGIVKLNPIEGFYSENIKDPMRPLLLREFAWFLVNTARVLFPQQKLDDGVQFLLDGMLLKPVKTPYRELYKIEICKMREGLSRIWAANDYGMTGRDFLQFLKKIKSPFTPTQGVRIMCRDDPVMEEDIDRTISFIQFANALIGLIIEERNPPEEPEPEIAPPPVAPVEKSVRINPDPPLEEKIDSEISRTTIEEGRSSQDNQSETEEQLRNQLDTPDSNADPTEQQPIKNRRCTVKPPNRLSGEYGNPMPNEEEGSATVVKSMSSVSSNKLEKTISNSTQTPTTNGPTKSGSLLQTISDMSEKRIKSGDSVARSLISSASVMTEIVDFFNERILAPWIEFEQVDLIMHQMEEKRNNPKDIKLIELVNVRSHIQSLSLISLKSETNQPEVS</sequence>
<keyword evidence="11" id="KW-1185">Reference proteome</keyword>
<feature type="compositionally biased region" description="Basic and acidic residues" evidence="9">
    <location>
        <begin position="563"/>
        <end position="581"/>
    </location>
</feature>
<accession>A0ABN7S843</accession>
<dbReference type="InterPro" id="IPR003409">
    <property type="entry name" value="MORN"/>
</dbReference>
<dbReference type="SUPFAM" id="SSF82185">
    <property type="entry name" value="Histone H3 K4-specific methyltransferase SET7/9 N-terminal domain"/>
    <property type="match status" value="3"/>
</dbReference>
<gene>
    <name evidence="10" type="ORF">OKIOD_LOCUS5414</name>
</gene>
<feature type="region of interest" description="Disordered" evidence="9">
    <location>
        <begin position="535"/>
        <end position="677"/>
    </location>
</feature>
<evidence type="ECO:0000256" key="9">
    <source>
        <dbReference type="SAM" id="MobiDB-lite"/>
    </source>
</evidence>
<dbReference type="PANTHER" id="PTHR46613">
    <property type="entry name" value="RADIAL SPOKE HEAD 10 HOMOLOG B-RELATED"/>
    <property type="match status" value="1"/>
</dbReference>
<keyword evidence="4" id="KW-0677">Repeat</keyword>
<evidence type="ECO:0000256" key="7">
    <source>
        <dbReference type="ARBA" id="ARBA00023212"/>
    </source>
</evidence>
<feature type="compositionally biased region" description="Low complexity" evidence="9">
    <location>
        <begin position="640"/>
        <end position="652"/>
    </location>
</feature>
<feature type="compositionally biased region" description="Polar residues" evidence="9">
    <location>
        <begin position="658"/>
        <end position="677"/>
    </location>
</feature>
<keyword evidence="3" id="KW-0963">Cytoplasm</keyword>
<feature type="compositionally biased region" description="Acidic residues" evidence="9">
    <location>
        <begin position="39"/>
        <end position="57"/>
    </location>
</feature>
<evidence type="ECO:0000256" key="3">
    <source>
        <dbReference type="ARBA" id="ARBA00022490"/>
    </source>
</evidence>
<dbReference type="SMART" id="SM00698">
    <property type="entry name" value="MORN"/>
    <property type="match status" value="9"/>
</dbReference>
<evidence type="ECO:0000313" key="11">
    <source>
        <dbReference type="Proteomes" id="UP001158576"/>
    </source>
</evidence>
<keyword evidence="5" id="KW-0282">Flagellum</keyword>
<dbReference type="EMBL" id="OU015569">
    <property type="protein sequence ID" value="CAG5094776.1"/>
    <property type="molecule type" value="Genomic_DNA"/>
</dbReference>
<feature type="region of interest" description="Disordered" evidence="9">
    <location>
        <begin position="1"/>
        <end position="61"/>
    </location>
</feature>
<protein>
    <submittedName>
        <fullName evidence="10">Oidioi.mRNA.OKI2018_I69.XSR.g13856.t1.cds</fullName>
    </submittedName>
</protein>
<organism evidence="10 11">
    <name type="scientific">Oikopleura dioica</name>
    <name type="common">Tunicate</name>
    <dbReference type="NCBI Taxonomy" id="34765"/>
    <lineage>
        <taxon>Eukaryota</taxon>
        <taxon>Metazoa</taxon>
        <taxon>Chordata</taxon>
        <taxon>Tunicata</taxon>
        <taxon>Appendicularia</taxon>
        <taxon>Copelata</taxon>
        <taxon>Oikopleuridae</taxon>
        <taxon>Oikopleura</taxon>
    </lineage>
</organism>
<comment type="subcellular location">
    <subcellularLocation>
        <location evidence="1">Cell projection</location>
        <location evidence="1">Cilium</location>
        <location evidence="1">Flagellum</location>
    </subcellularLocation>
    <subcellularLocation>
        <location evidence="2">Cytoplasm</location>
        <location evidence="2">Cytoskeleton</location>
        <location evidence="2">Cilium axoneme</location>
    </subcellularLocation>
</comment>
<name>A0ABN7S843_OIKDI</name>
<dbReference type="PANTHER" id="PTHR46613:SF1">
    <property type="entry name" value="RADIAL SPOKE HEAD 10 HOMOLOG B-RELATED"/>
    <property type="match status" value="1"/>
</dbReference>
<feature type="compositionally biased region" description="Basic and acidic residues" evidence="9">
    <location>
        <begin position="22"/>
        <end position="38"/>
    </location>
</feature>
<proteinExistence type="predicted"/>
<evidence type="ECO:0000256" key="4">
    <source>
        <dbReference type="ARBA" id="ARBA00022737"/>
    </source>
</evidence>
<dbReference type="Gene3D" id="2.20.110.10">
    <property type="entry name" value="Histone H3 K4-specific methyltransferase SET7/9 N-terminal domain"/>
    <property type="match status" value="3"/>
</dbReference>
<feature type="compositionally biased region" description="Polar residues" evidence="9">
    <location>
        <begin position="594"/>
        <end position="612"/>
    </location>
</feature>
<reference evidence="10 11" key="1">
    <citation type="submission" date="2021-04" db="EMBL/GenBank/DDBJ databases">
        <authorList>
            <person name="Bliznina A."/>
        </authorList>
    </citation>
    <scope>NUCLEOTIDE SEQUENCE [LARGE SCALE GENOMIC DNA]</scope>
</reference>
<keyword evidence="6" id="KW-0969">Cilium</keyword>
<evidence type="ECO:0000256" key="5">
    <source>
        <dbReference type="ARBA" id="ARBA00022846"/>
    </source>
</evidence>
<evidence type="ECO:0000256" key="6">
    <source>
        <dbReference type="ARBA" id="ARBA00023069"/>
    </source>
</evidence>
<evidence type="ECO:0000313" key="10">
    <source>
        <dbReference type="EMBL" id="CAG5094776.1"/>
    </source>
</evidence>
<keyword evidence="8" id="KW-0966">Cell projection</keyword>
<dbReference type="Proteomes" id="UP001158576">
    <property type="component" value="Chromosome XSR"/>
</dbReference>
<evidence type="ECO:0000256" key="1">
    <source>
        <dbReference type="ARBA" id="ARBA00004230"/>
    </source>
</evidence>
<evidence type="ECO:0000256" key="8">
    <source>
        <dbReference type="ARBA" id="ARBA00023273"/>
    </source>
</evidence>
<keyword evidence="7" id="KW-0206">Cytoskeleton</keyword>
<evidence type="ECO:0000256" key="2">
    <source>
        <dbReference type="ARBA" id="ARBA00004430"/>
    </source>
</evidence>
<dbReference type="Pfam" id="PF02493">
    <property type="entry name" value="MORN"/>
    <property type="match status" value="9"/>
</dbReference>